<sequence>MSEKSLMESTGIAEPFWYIIIATGGTFIILSTTVLVFVLCRYQQDRADRGQAVSAYCANDVYPDKRSSGGPDLWCRQEIELLKNNQPLTFGNAGNSSNSDQQIFPINMGFSAYPDGTATLPTRHRVNANRWAQEQRQQEPPNWSYSTIRKPALPKTNAYTLPPMRSTPEHKLDRSTELVQLSAGRDSSKATPKHHPTAGIVPTSSVASYGQRASKGLVSSASNSPVTASSSSAHKAISSAHYHAKLSSQNSNVKSQPRDNPYSEFSSSNFNANPSDNFTNVPFNQNKRYYQTINYHHRNPSFRNNEKG</sequence>
<keyword evidence="2" id="KW-0812">Transmembrane</keyword>
<name>E4XST6_OIKDI</name>
<evidence type="ECO:0000313" key="4">
    <source>
        <dbReference type="Proteomes" id="UP000001307"/>
    </source>
</evidence>
<dbReference type="OrthoDB" id="10351503at2759"/>
<dbReference type="Proteomes" id="UP000001307">
    <property type="component" value="Unassembled WGS sequence"/>
</dbReference>
<evidence type="ECO:0000256" key="2">
    <source>
        <dbReference type="SAM" id="Phobius"/>
    </source>
</evidence>
<feature type="compositionally biased region" description="Basic and acidic residues" evidence="1">
    <location>
        <begin position="167"/>
        <end position="176"/>
    </location>
</feature>
<evidence type="ECO:0000256" key="1">
    <source>
        <dbReference type="SAM" id="MobiDB-lite"/>
    </source>
</evidence>
<proteinExistence type="predicted"/>
<gene>
    <name evidence="3" type="ORF">GSOID_T00002854001</name>
</gene>
<feature type="compositionally biased region" description="Polar residues" evidence="1">
    <location>
        <begin position="263"/>
        <end position="282"/>
    </location>
</feature>
<evidence type="ECO:0000313" key="3">
    <source>
        <dbReference type="EMBL" id="CBY12795.1"/>
    </source>
</evidence>
<feature type="compositionally biased region" description="Polar residues" evidence="1">
    <location>
        <begin position="246"/>
        <end position="255"/>
    </location>
</feature>
<organism evidence="3">
    <name type="scientific">Oikopleura dioica</name>
    <name type="common">Tunicate</name>
    <dbReference type="NCBI Taxonomy" id="34765"/>
    <lineage>
        <taxon>Eukaryota</taxon>
        <taxon>Metazoa</taxon>
        <taxon>Chordata</taxon>
        <taxon>Tunicata</taxon>
        <taxon>Appendicularia</taxon>
        <taxon>Copelata</taxon>
        <taxon>Oikopleuridae</taxon>
        <taxon>Oikopleura</taxon>
    </lineage>
</organism>
<feature type="compositionally biased region" description="Polar residues" evidence="1">
    <location>
        <begin position="131"/>
        <end position="147"/>
    </location>
</feature>
<keyword evidence="2" id="KW-1133">Transmembrane helix</keyword>
<reference evidence="3" key="1">
    <citation type="journal article" date="2010" name="Science">
        <title>Plasticity of animal genome architecture unmasked by rapid evolution of a pelagic tunicate.</title>
        <authorList>
            <person name="Denoeud F."/>
            <person name="Henriet S."/>
            <person name="Mungpakdee S."/>
            <person name="Aury J.M."/>
            <person name="Da Silva C."/>
            <person name="Brinkmann H."/>
            <person name="Mikhaleva J."/>
            <person name="Olsen L.C."/>
            <person name="Jubin C."/>
            <person name="Canestro C."/>
            <person name="Bouquet J.M."/>
            <person name="Danks G."/>
            <person name="Poulain J."/>
            <person name="Campsteijn C."/>
            <person name="Adamski M."/>
            <person name="Cross I."/>
            <person name="Yadetie F."/>
            <person name="Muffato M."/>
            <person name="Louis A."/>
            <person name="Butcher S."/>
            <person name="Tsagkogeorga G."/>
            <person name="Konrad A."/>
            <person name="Singh S."/>
            <person name="Jensen M.F."/>
            <person name="Cong E.H."/>
            <person name="Eikeseth-Otteraa H."/>
            <person name="Noel B."/>
            <person name="Anthouard V."/>
            <person name="Porcel B.M."/>
            <person name="Kachouri-Lafond R."/>
            <person name="Nishino A."/>
            <person name="Ugolini M."/>
            <person name="Chourrout P."/>
            <person name="Nishida H."/>
            <person name="Aasland R."/>
            <person name="Huzurbazar S."/>
            <person name="Westhof E."/>
            <person name="Delsuc F."/>
            <person name="Lehrach H."/>
            <person name="Reinhardt R."/>
            <person name="Weissenbach J."/>
            <person name="Roy S.W."/>
            <person name="Artiguenave F."/>
            <person name="Postlethwait J.H."/>
            <person name="Manak J.R."/>
            <person name="Thompson E.M."/>
            <person name="Jaillon O."/>
            <person name="Du Pasquier L."/>
            <person name="Boudinot P."/>
            <person name="Liberles D.A."/>
            <person name="Volff J.N."/>
            <person name="Philippe H."/>
            <person name="Lenhard B."/>
            <person name="Roest Crollius H."/>
            <person name="Wincker P."/>
            <person name="Chourrout D."/>
        </authorList>
    </citation>
    <scope>NUCLEOTIDE SEQUENCE [LARGE SCALE GENOMIC DNA]</scope>
</reference>
<dbReference type="AlphaFoldDB" id="E4XST6"/>
<feature type="transmembrane region" description="Helical" evidence="2">
    <location>
        <begin position="16"/>
        <end position="40"/>
    </location>
</feature>
<protein>
    <submittedName>
        <fullName evidence="3">Uncharacterized protein</fullName>
    </submittedName>
</protein>
<dbReference type="InParanoid" id="E4XST6"/>
<keyword evidence="2" id="KW-0472">Membrane</keyword>
<feature type="region of interest" description="Disordered" evidence="1">
    <location>
        <begin position="242"/>
        <end position="282"/>
    </location>
</feature>
<accession>E4XST6</accession>
<keyword evidence="4" id="KW-1185">Reference proteome</keyword>
<dbReference type="EMBL" id="FN653140">
    <property type="protein sequence ID" value="CBY12795.1"/>
    <property type="molecule type" value="Genomic_DNA"/>
</dbReference>
<feature type="region of interest" description="Disordered" evidence="1">
    <location>
        <begin position="131"/>
        <end position="206"/>
    </location>
</feature>